<dbReference type="GO" id="GO:0003677">
    <property type="term" value="F:DNA binding"/>
    <property type="evidence" value="ECO:0007669"/>
    <property type="project" value="UniProtKB-KW"/>
</dbReference>
<dbReference type="Gene3D" id="3.10.560.10">
    <property type="entry name" value="Outer membrane lipoprotein wza domain like"/>
    <property type="match status" value="1"/>
</dbReference>
<dbReference type="SMART" id="SM00278">
    <property type="entry name" value="HhH1"/>
    <property type="match status" value="2"/>
</dbReference>
<dbReference type="InterPro" id="IPR010994">
    <property type="entry name" value="RuvA_2-like"/>
</dbReference>
<keyword evidence="1" id="KW-0472">Membrane</keyword>
<evidence type="ECO:0000313" key="3">
    <source>
        <dbReference type="EMBL" id="MFC4244355.1"/>
    </source>
</evidence>
<comment type="caution">
    <text evidence="3">The sequence shown here is derived from an EMBL/GenBank/DDBJ whole genome shotgun (WGS) entry which is preliminary data.</text>
</comment>
<dbReference type="InterPro" id="IPR051675">
    <property type="entry name" value="Endo/Exo/Phosphatase_dom_1"/>
</dbReference>
<evidence type="ECO:0000256" key="1">
    <source>
        <dbReference type="SAM" id="Phobius"/>
    </source>
</evidence>
<dbReference type="InterPro" id="IPR003583">
    <property type="entry name" value="Hlx-hairpin-Hlx_DNA-bd_motif"/>
</dbReference>
<dbReference type="EMBL" id="JBHSCN010000006">
    <property type="protein sequence ID" value="MFC4244355.1"/>
    <property type="molecule type" value="Genomic_DNA"/>
</dbReference>
<dbReference type="RefSeq" id="WP_390229753.1">
    <property type="nucleotide sequence ID" value="NZ_JBHSCN010000006.1"/>
</dbReference>
<dbReference type="Gene3D" id="1.10.150.280">
    <property type="entry name" value="AF1531-like domain"/>
    <property type="match status" value="1"/>
</dbReference>
<keyword evidence="1" id="KW-1133">Transmembrane helix</keyword>
<dbReference type="Proteomes" id="UP001595900">
    <property type="component" value="Unassembled WGS sequence"/>
</dbReference>
<keyword evidence="4" id="KW-1185">Reference proteome</keyword>
<feature type="domain" description="Helix-hairpin-helix DNA-binding motif class 1" evidence="2">
    <location>
        <begin position="172"/>
        <end position="191"/>
    </location>
</feature>
<reference evidence="4" key="1">
    <citation type="journal article" date="2019" name="Int. J. Syst. Evol. Microbiol.">
        <title>The Global Catalogue of Microorganisms (GCM) 10K type strain sequencing project: providing services to taxonomists for standard genome sequencing and annotation.</title>
        <authorList>
            <consortium name="The Broad Institute Genomics Platform"/>
            <consortium name="The Broad Institute Genome Sequencing Center for Infectious Disease"/>
            <person name="Wu L."/>
            <person name="Ma J."/>
        </authorList>
    </citation>
    <scope>NUCLEOTIDE SEQUENCE [LARGE SCALE GENOMIC DNA]</scope>
    <source>
        <strain evidence="4">CGMCC 1.10363</strain>
    </source>
</reference>
<feature type="domain" description="Helix-hairpin-helix DNA-binding motif class 1" evidence="2">
    <location>
        <begin position="202"/>
        <end position="221"/>
    </location>
</feature>
<name>A0ABV8QA37_9MICO</name>
<dbReference type="Pfam" id="PF10531">
    <property type="entry name" value="SLBB"/>
    <property type="match status" value="1"/>
</dbReference>
<proteinExistence type="predicted"/>
<organism evidence="3 4">
    <name type="scientific">Gryllotalpicola reticulitermitis</name>
    <dbReference type="NCBI Taxonomy" id="1184153"/>
    <lineage>
        <taxon>Bacteria</taxon>
        <taxon>Bacillati</taxon>
        <taxon>Actinomycetota</taxon>
        <taxon>Actinomycetes</taxon>
        <taxon>Micrococcales</taxon>
        <taxon>Microbacteriaceae</taxon>
        <taxon>Gryllotalpicola</taxon>
    </lineage>
</organism>
<dbReference type="InterPro" id="IPR019554">
    <property type="entry name" value="Soluble_ligand-bd"/>
</dbReference>
<dbReference type="PANTHER" id="PTHR21180:SF32">
    <property type="entry name" value="ENDONUCLEASE_EXONUCLEASE_PHOSPHATASE FAMILY DOMAIN-CONTAINING PROTEIN 1"/>
    <property type="match status" value="1"/>
</dbReference>
<evidence type="ECO:0000313" key="4">
    <source>
        <dbReference type="Proteomes" id="UP001595900"/>
    </source>
</evidence>
<accession>A0ABV8QA37</accession>
<dbReference type="SUPFAM" id="SSF47781">
    <property type="entry name" value="RuvA domain 2-like"/>
    <property type="match status" value="1"/>
</dbReference>
<evidence type="ECO:0000259" key="2">
    <source>
        <dbReference type="SMART" id="SM00278"/>
    </source>
</evidence>
<sequence>MTETAPSSDESDDALAPSAKATSRVRIGLGAAVVLFVIGIGVAVVSGLLNSGGGLEPVTADGSAGSAAITAAPSPIASRSLVHVLGQVARPGVYELAAGARVIDAVGAAGGFAAAADRTALNLAQRVADGEQIYVPKPGEAPPVAAVGGVGASGGGAVASGDKLDLNSATLEQLETLPRVGPSLGQRILDWRTQNGRFSSVDDLQNVSGIGEKTFADLKDLVTAG</sequence>
<dbReference type="PANTHER" id="PTHR21180">
    <property type="entry name" value="ENDONUCLEASE/EXONUCLEASE/PHOSPHATASE FAMILY DOMAIN-CONTAINING PROTEIN 1"/>
    <property type="match status" value="1"/>
</dbReference>
<gene>
    <name evidence="3" type="ORF">ACFOYW_13325</name>
</gene>
<protein>
    <submittedName>
        <fullName evidence="3">ComEA family DNA-binding protein</fullName>
    </submittedName>
</protein>
<keyword evidence="3" id="KW-0238">DNA-binding</keyword>
<dbReference type="Pfam" id="PF12836">
    <property type="entry name" value="HHH_3"/>
    <property type="match status" value="1"/>
</dbReference>
<keyword evidence="1" id="KW-0812">Transmembrane</keyword>
<feature type="transmembrane region" description="Helical" evidence="1">
    <location>
        <begin position="27"/>
        <end position="49"/>
    </location>
</feature>